<dbReference type="RefSeq" id="XP_038742721.1">
    <property type="nucleotide sequence ID" value="XM_038892138.1"/>
</dbReference>
<accession>A0A9P6HZY6</accession>
<evidence type="ECO:0000313" key="2">
    <source>
        <dbReference type="Proteomes" id="UP000781932"/>
    </source>
</evidence>
<proteinExistence type="predicted"/>
<name>A0A9P6HZY6_9PEZI</name>
<keyword evidence="2" id="KW-1185">Reference proteome</keyword>
<sequence length="260" mass="29531">MTESESTSWSYRWGGTGKVQYEKALKIGITGSYSWGESKAMGHSWSINLKRDQCGYFTFIPVRKITCGTMSEGKWTYQSRRSLCSEEGAEHIGNYCADQMWNINDNGKLVPDGVIIFVWTNCLTREPLPMDKQDPAYRAPGVALDVKTLQSLQQGWVWNTCYLWDMGKDGKKRLFMRGSGFRDDMIGANGEKLFKAVKECTKNKMEGASFDWYYNGYPNDSPKVQGATWLFKADVPEKSDPDCFGRHLMLMGAVTQDKCQ</sequence>
<comment type="caution">
    <text evidence="1">The sequence shown here is derived from an EMBL/GenBank/DDBJ whole genome shotgun (WGS) entry which is preliminary data.</text>
</comment>
<dbReference type="EMBL" id="JAATWM020000033">
    <property type="protein sequence ID" value="KAF9873260.1"/>
    <property type="molecule type" value="Genomic_DNA"/>
</dbReference>
<gene>
    <name evidence="1" type="ORF">CkaCkLH20_09423</name>
</gene>
<organism evidence="1 2">
    <name type="scientific">Colletotrichum karsti</name>
    <dbReference type="NCBI Taxonomy" id="1095194"/>
    <lineage>
        <taxon>Eukaryota</taxon>
        <taxon>Fungi</taxon>
        <taxon>Dikarya</taxon>
        <taxon>Ascomycota</taxon>
        <taxon>Pezizomycotina</taxon>
        <taxon>Sordariomycetes</taxon>
        <taxon>Hypocreomycetidae</taxon>
        <taxon>Glomerellales</taxon>
        <taxon>Glomerellaceae</taxon>
        <taxon>Colletotrichum</taxon>
        <taxon>Colletotrichum boninense species complex</taxon>
    </lineage>
</organism>
<evidence type="ECO:0000313" key="1">
    <source>
        <dbReference type="EMBL" id="KAF9873260.1"/>
    </source>
</evidence>
<dbReference type="OrthoDB" id="4790030at2759"/>
<protein>
    <submittedName>
        <fullName evidence="1">Uncharacterized protein</fullName>
    </submittedName>
</protein>
<dbReference type="AlphaFoldDB" id="A0A9P6HZY6"/>
<dbReference type="Proteomes" id="UP000781932">
    <property type="component" value="Unassembled WGS sequence"/>
</dbReference>
<dbReference type="GeneID" id="62165212"/>
<reference evidence="1" key="1">
    <citation type="submission" date="2020-03" db="EMBL/GenBank/DDBJ databases">
        <authorList>
            <person name="He L."/>
        </authorList>
    </citation>
    <scope>NUCLEOTIDE SEQUENCE</scope>
    <source>
        <strain evidence="1">CkLH20</strain>
    </source>
</reference>
<reference evidence="1" key="2">
    <citation type="submission" date="2020-11" db="EMBL/GenBank/DDBJ databases">
        <title>Whole genome sequencing of Colletotrichum sp.</title>
        <authorList>
            <person name="Li H."/>
        </authorList>
    </citation>
    <scope>NUCLEOTIDE SEQUENCE</scope>
    <source>
        <strain evidence="1">CkLH20</strain>
    </source>
</reference>